<protein>
    <submittedName>
        <fullName evidence="2">3'-5' exonuclease domain-containing protein</fullName>
    </submittedName>
</protein>
<keyword evidence="2" id="KW-0269">Exonuclease</keyword>
<keyword evidence="3" id="KW-1185">Reference proteome</keyword>
<dbReference type="Pfam" id="PF01612">
    <property type="entry name" value="DNA_pol_A_exo1"/>
    <property type="match status" value="1"/>
</dbReference>
<dbReference type="GO" id="GO:0003676">
    <property type="term" value="F:nucleic acid binding"/>
    <property type="evidence" value="ECO:0007669"/>
    <property type="project" value="InterPro"/>
</dbReference>
<dbReference type="GO" id="GO:0008408">
    <property type="term" value="F:3'-5' exonuclease activity"/>
    <property type="evidence" value="ECO:0007669"/>
    <property type="project" value="InterPro"/>
</dbReference>
<organism evidence="2 3">
    <name type="scientific">Cinnamomum micranthum f. kanehirae</name>
    <dbReference type="NCBI Taxonomy" id="337451"/>
    <lineage>
        <taxon>Eukaryota</taxon>
        <taxon>Viridiplantae</taxon>
        <taxon>Streptophyta</taxon>
        <taxon>Embryophyta</taxon>
        <taxon>Tracheophyta</taxon>
        <taxon>Spermatophyta</taxon>
        <taxon>Magnoliopsida</taxon>
        <taxon>Magnoliidae</taxon>
        <taxon>Laurales</taxon>
        <taxon>Lauraceae</taxon>
        <taxon>Cinnamomum</taxon>
    </lineage>
</organism>
<proteinExistence type="predicted"/>
<gene>
    <name evidence="2" type="ORF">CKAN_02353700</name>
</gene>
<dbReference type="STRING" id="337451.A0A3S3NFS9"/>
<evidence type="ECO:0000313" key="2">
    <source>
        <dbReference type="EMBL" id="RWR94255.1"/>
    </source>
</evidence>
<name>A0A3S3NFS9_9MAGN</name>
<evidence type="ECO:0000313" key="3">
    <source>
        <dbReference type="Proteomes" id="UP000283530"/>
    </source>
</evidence>
<keyword evidence="2" id="KW-0378">Hydrolase</keyword>
<dbReference type="InterPro" id="IPR012337">
    <property type="entry name" value="RNaseH-like_sf"/>
</dbReference>
<dbReference type="InterPro" id="IPR002562">
    <property type="entry name" value="3'-5'_exonuclease_dom"/>
</dbReference>
<dbReference type="Proteomes" id="UP000283530">
    <property type="component" value="Unassembled WGS sequence"/>
</dbReference>
<accession>A0A3S3NFS9</accession>
<dbReference type="SUPFAM" id="SSF53098">
    <property type="entry name" value="Ribonuclease H-like"/>
    <property type="match status" value="1"/>
</dbReference>
<dbReference type="SMART" id="SM00474">
    <property type="entry name" value="35EXOc"/>
    <property type="match status" value="1"/>
</dbReference>
<reference evidence="2 3" key="1">
    <citation type="journal article" date="2019" name="Nat. Plants">
        <title>Stout camphor tree genome fills gaps in understanding of flowering plant genome evolution.</title>
        <authorList>
            <person name="Chaw S.M."/>
            <person name="Liu Y.C."/>
            <person name="Wu Y.W."/>
            <person name="Wang H.Y."/>
            <person name="Lin C.I."/>
            <person name="Wu C.S."/>
            <person name="Ke H.M."/>
            <person name="Chang L.Y."/>
            <person name="Hsu C.Y."/>
            <person name="Yang H.T."/>
            <person name="Sudianto E."/>
            <person name="Hsu M.H."/>
            <person name="Wu K.P."/>
            <person name="Wang L.N."/>
            <person name="Leebens-Mack J.H."/>
            <person name="Tsai I.J."/>
        </authorList>
    </citation>
    <scope>NUCLEOTIDE SEQUENCE [LARGE SCALE GENOMIC DNA]</scope>
    <source>
        <strain evidence="3">cv. Chaw 1501</strain>
        <tissue evidence="2">Young leaves</tissue>
    </source>
</reference>
<sequence>MRCEERIGNPEKMWQNKTVCLHSYSDLSHVSPAVFVYLLKECYVHGTRKATLKFRALQQQVLQALHNAPQPGPAAFIVQCLYILPLLGSLYTEGFSHLLISSLRRLQNLQKLPIYSPEAKRLAVKLFLDALACFVVHEERILIKLLEIFDIGLEDIGEVICGSEVNGSDLDMAKACVEQYIFGFIESQSYMTAVSLLERFSIRQSGQSGQSFLLKMLEDHQYIAAEKWATFMGKPMLCVLVQKYIDMKKSKNAYDERYFVIKFHDAFGHYDDDNVGYKKKKGILNVCSGYTEKVDELCERLVLIILVGVFYFVVDHLIIHYSLSPKVGSTSETKASSPNTRYLHLTELGIEDIIWVDKVDVLLNATIHMEGCKVVGIDCEWKPNYVKGSKPNKVSIMQIASERKVFIIDLLKLSTDEPNVLDSCLKRILSSPRILKLGYNLQCDLQQLSLSYGDLECFKYYEMLLDIQKLFKQQKGGLSGLAKKILGAGLNKTRRNSNWEQRPLSQNQMEYAALDAAVLIHIFHHLHGHPQYAGNIKEEQTKVGWKSHIVSRMGNTKILAKASS</sequence>
<dbReference type="AlphaFoldDB" id="A0A3S3NFS9"/>
<dbReference type="Gene3D" id="3.30.420.10">
    <property type="entry name" value="Ribonuclease H-like superfamily/Ribonuclease H"/>
    <property type="match status" value="1"/>
</dbReference>
<keyword evidence="2" id="KW-0540">Nuclease</keyword>
<dbReference type="PANTHER" id="PTHR47765:SF2">
    <property type="entry name" value="EXONUCLEASE MUT-7 HOMOLOG"/>
    <property type="match status" value="1"/>
</dbReference>
<dbReference type="InterPro" id="IPR036397">
    <property type="entry name" value="RNaseH_sf"/>
</dbReference>
<evidence type="ECO:0000259" key="1">
    <source>
        <dbReference type="SMART" id="SM00474"/>
    </source>
</evidence>
<dbReference type="PANTHER" id="PTHR47765">
    <property type="entry name" value="3'-5' EXONUCLEASE DOMAIN-CONTAINING PROTEIN"/>
    <property type="match status" value="1"/>
</dbReference>
<feature type="domain" description="3'-5' exonuclease" evidence="1">
    <location>
        <begin position="353"/>
        <end position="531"/>
    </location>
</feature>
<dbReference type="OrthoDB" id="10261556at2759"/>
<dbReference type="GO" id="GO:0006139">
    <property type="term" value="P:nucleobase-containing compound metabolic process"/>
    <property type="evidence" value="ECO:0007669"/>
    <property type="project" value="InterPro"/>
</dbReference>
<comment type="caution">
    <text evidence="2">The sequence shown here is derived from an EMBL/GenBank/DDBJ whole genome shotgun (WGS) entry which is preliminary data.</text>
</comment>
<dbReference type="EMBL" id="QPKB01000010">
    <property type="protein sequence ID" value="RWR94255.1"/>
    <property type="molecule type" value="Genomic_DNA"/>
</dbReference>
<dbReference type="InterPro" id="IPR052408">
    <property type="entry name" value="Exonuclease_MUT-7-like"/>
</dbReference>